<dbReference type="GeneID" id="109718061"/>
<keyword evidence="4 11" id="KW-0812">Transmembrane</keyword>
<dbReference type="Proteomes" id="UP000515123">
    <property type="component" value="Linkage group 12"/>
</dbReference>
<keyword evidence="6" id="KW-0999">Mitochondrion inner membrane</keyword>
<evidence type="ECO:0000256" key="9">
    <source>
        <dbReference type="ARBA" id="ARBA00023136"/>
    </source>
</evidence>
<comment type="similarity">
    <text evidence="2 12">Belongs to the mitochondrial carrier (TC 2.A.29) family.</text>
</comment>
<sequence>MHLSQPTIKITHKYFPHLTIHEEENADAKLLIEPPSQGLFCTPFASPLFVARILCPRPARRNAESAAFGTTFQSGARFARISKFARIGDHSKEGSREGQEGGRAEGRSSWGDMPKFLLAGSVSTIISRTCVAPLERIKLECIIHGSSLPWMNVVRHIWVSEGIKGFWKGNLINLVRMIPFKSINFICYDLYLDRLHRIPGKREITNHDRLIGGGLSGVIATLVCLPLDTIRTRLVAPGGKVLGGVTGCFTHMVRNEGFLSLYKGLTPALISIGPASAVFYAVYDILKTSHLSSRRSRSRSSSQSGEEAELDPVRTLLYGAFAGACAETVTYPLEVIRRQLQLARAANVGLIATFIKVIERDGIGSLFTGLAPSTLQVLPSASLSYFFYEMMKSVLKIS</sequence>
<reference evidence="13" key="1">
    <citation type="journal article" date="2015" name="Nat. Genet.">
        <title>The pineapple genome and the evolution of CAM photosynthesis.</title>
        <authorList>
            <person name="Ming R."/>
            <person name="VanBuren R."/>
            <person name="Wai C.M."/>
            <person name="Tang H."/>
            <person name="Schatz M.C."/>
            <person name="Bowers J.E."/>
            <person name="Lyons E."/>
            <person name="Wang M.L."/>
            <person name="Chen J."/>
            <person name="Biggers E."/>
            <person name="Zhang J."/>
            <person name="Huang L."/>
            <person name="Zhang L."/>
            <person name="Miao W."/>
            <person name="Zhang J."/>
            <person name="Ye Z."/>
            <person name="Miao C."/>
            <person name="Lin Z."/>
            <person name="Wang H."/>
            <person name="Zhou H."/>
            <person name="Yim W.C."/>
            <person name="Priest H.D."/>
            <person name="Zheng C."/>
            <person name="Woodhouse M."/>
            <person name="Edger P.P."/>
            <person name="Guyot R."/>
            <person name="Guo H.B."/>
            <person name="Guo H."/>
            <person name="Zheng G."/>
            <person name="Singh R."/>
            <person name="Sharma A."/>
            <person name="Min X."/>
            <person name="Zheng Y."/>
            <person name="Lee H."/>
            <person name="Gurtowski J."/>
            <person name="Sedlazeck F.J."/>
            <person name="Harkess A."/>
            <person name="McKain M.R."/>
            <person name="Liao Z."/>
            <person name="Fang J."/>
            <person name="Liu J."/>
            <person name="Zhang X."/>
            <person name="Zhang Q."/>
            <person name="Hu W."/>
            <person name="Qin Y."/>
            <person name="Wang K."/>
            <person name="Chen L.Y."/>
            <person name="Shirley N."/>
            <person name="Lin Y.R."/>
            <person name="Liu L.Y."/>
            <person name="Hernandez A.G."/>
            <person name="Wright C.L."/>
            <person name="Bulone V."/>
            <person name="Tuskan G.A."/>
            <person name="Heath K."/>
            <person name="Zee F."/>
            <person name="Moore P.H."/>
            <person name="Sunkar R."/>
            <person name="Leebens-Mack J.H."/>
            <person name="Mockler T."/>
            <person name="Bennetzen J.L."/>
            <person name="Freeling M."/>
            <person name="Sankoff D."/>
            <person name="Paterson A.H."/>
            <person name="Zhu X."/>
            <person name="Yang X."/>
            <person name="Smith J.A."/>
            <person name="Cushman J.C."/>
            <person name="Paull R.E."/>
            <person name="Yu Q."/>
        </authorList>
    </citation>
    <scope>NUCLEOTIDE SEQUENCE [LARGE SCALE GENOMIC DNA]</scope>
    <source>
        <strain evidence="13">cv. F153</strain>
    </source>
</reference>
<dbReference type="AlphaFoldDB" id="A0A6P5FVG4"/>
<keyword evidence="7" id="KW-1133">Transmembrane helix</keyword>
<accession>A0A6P5FVG4</accession>
<dbReference type="GO" id="GO:0015748">
    <property type="term" value="P:organophosphate ester transport"/>
    <property type="evidence" value="ECO:0007669"/>
    <property type="project" value="UniProtKB-ARBA"/>
</dbReference>
<keyword evidence="3 12" id="KW-0813">Transport</keyword>
<keyword evidence="13" id="KW-1185">Reference proteome</keyword>
<evidence type="ECO:0000313" key="13">
    <source>
        <dbReference type="Proteomes" id="UP000515123"/>
    </source>
</evidence>
<comment type="subcellular location">
    <subcellularLocation>
        <location evidence="1">Mitochondrion inner membrane</location>
        <topology evidence="1">Multi-pass membrane protein</topology>
    </subcellularLocation>
</comment>
<keyword evidence="9 11" id="KW-0472">Membrane</keyword>
<evidence type="ECO:0000256" key="11">
    <source>
        <dbReference type="PROSITE-ProRule" id="PRU00282"/>
    </source>
</evidence>
<dbReference type="GO" id="GO:0055085">
    <property type="term" value="P:transmembrane transport"/>
    <property type="evidence" value="ECO:0007669"/>
    <property type="project" value="InterPro"/>
</dbReference>
<dbReference type="Pfam" id="PF00153">
    <property type="entry name" value="Mito_carr"/>
    <property type="match status" value="3"/>
</dbReference>
<proteinExistence type="inferred from homology"/>
<reference evidence="14" key="2">
    <citation type="submission" date="2025-08" db="UniProtKB">
        <authorList>
            <consortium name="RefSeq"/>
        </authorList>
    </citation>
    <scope>IDENTIFICATION</scope>
    <source>
        <tissue evidence="14">Leaf</tissue>
    </source>
</reference>
<keyword evidence="5" id="KW-0677">Repeat</keyword>
<evidence type="ECO:0000256" key="10">
    <source>
        <dbReference type="ARBA" id="ARBA00054707"/>
    </source>
</evidence>
<dbReference type="GO" id="GO:0005743">
    <property type="term" value="C:mitochondrial inner membrane"/>
    <property type="evidence" value="ECO:0007669"/>
    <property type="project" value="UniProtKB-SubCell"/>
</dbReference>
<evidence type="ECO:0000256" key="3">
    <source>
        <dbReference type="ARBA" id="ARBA00022448"/>
    </source>
</evidence>
<dbReference type="PRINTS" id="PR00926">
    <property type="entry name" value="MITOCARRIER"/>
</dbReference>
<dbReference type="InterPro" id="IPR023395">
    <property type="entry name" value="MCP_dom_sf"/>
</dbReference>
<dbReference type="Gene3D" id="1.50.40.10">
    <property type="entry name" value="Mitochondrial carrier domain"/>
    <property type="match status" value="1"/>
</dbReference>
<organism evidence="13 14">
    <name type="scientific">Ananas comosus</name>
    <name type="common">Pineapple</name>
    <name type="synonym">Ananas ananas</name>
    <dbReference type="NCBI Taxonomy" id="4615"/>
    <lineage>
        <taxon>Eukaryota</taxon>
        <taxon>Viridiplantae</taxon>
        <taxon>Streptophyta</taxon>
        <taxon>Embryophyta</taxon>
        <taxon>Tracheophyta</taxon>
        <taxon>Spermatophyta</taxon>
        <taxon>Magnoliopsida</taxon>
        <taxon>Liliopsida</taxon>
        <taxon>Poales</taxon>
        <taxon>Bromeliaceae</taxon>
        <taxon>Bromelioideae</taxon>
        <taxon>Ananas</taxon>
    </lineage>
</organism>
<evidence type="ECO:0000256" key="2">
    <source>
        <dbReference type="ARBA" id="ARBA00006375"/>
    </source>
</evidence>
<evidence type="ECO:0000256" key="5">
    <source>
        <dbReference type="ARBA" id="ARBA00022737"/>
    </source>
</evidence>
<evidence type="ECO:0000313" key="14">
    <source>
        <dbReference type="RefSeq" id="XP_020099652.1"/>
    </source>
</evidence>
<name>A0A6P5FVG4_ANACO</name>
<gene>
    <name evidence="14" type="primary">LOC109718061</name>
</gene>
<dbReference type="InterPro" id="IPR002067">
    <property type="entry name" value="MCP"/>
</dbReference>
<evidence type="ECO:0000256" key="12">
    <source>
        <dbReference type="RuleBase" id="RU000488"/>
    </source>
</evidence>
<dbReference type="Gramene" id="Aco000425.1.mrna1">
    <property type="protein sequence ID" value="Aco000425.1.mrna1"/>
    <property type="gene ID" value="Aco000425.1.path1"/>
</dbReference>
<dbReference type="RefSeq" id="XP_020099652.1">
    <property type="nucleotide sequence ID" value="XM_020244063.1"/>
</dbReference>
<keyword evidence="8" id="KW-0496">Mitochondrion</keyword>
<dbReference type="OrthoDB" id="270584at2759"/>
<protein>
    <submittedName>
        <fullName evidence="14">Probable mitochondrial adenine nucleotide transporter BTL3</fullName>
    </submittedName>
</protein>
<evidence type="ECO:0000256" key="6">
    <source>
        <dbReference type="ARBA" id="ARBA00022792"/>
    </source>
</evidence>
<dbReference type="SUPFAM" id="SSF103506">
    <property type="entry name" value="Mitochondrial carrier"/>
    <property type="match status" value="1"/>
</dbReference>
<dbReference type="InterPro" id="IPR018108">
    <property type="entry name" value="MCP_transmembrane"/>
</dbReference>
<dbReference type="GO" id="GO:0015711">
    <property type="term" value="P:organic anion transport"/>
    <property type="evidence" value="ECO:0007669"/>
    <property type="project" value="UniProtKB-ARBA"/>
</dbReference>
<dbReference type="FunFam" id="1.50.40.10:FF:000098">
    <property type="entry name" value="Mitochondrial substrate carrier family protein"/>
    <property type="match status" value="1"/>
</dbReference>
<feature type="repeat" description="Solcar" evidence="11">
    <location>
        <begin position="111"/>
        <end position="194"/>
    </location>
</feature>
<comment type="function">
    <text evidence="10">Probable mitochondrial adenylate carrier that catalyzes the transport of ATP, ADP and AMP.</text>
</comment>
<dbReference type="PROSITE" id="PS50920">
    <property type="entry name" value="SOLCAR"/>
    <property type="match status" value="3"/>
</dbReference>
<feature type="repeat" description="Solcar" evidence="11">
    <location>
        <begin position="310"/>
        <end position="394"/>
    </location>
</feature>
<evidence type="ECO:0000256" key="1">
    <source>
        <dbReference type="ARBA" id="ARBA00004448"/>
    </source>
</evidence>
<dbReference type="PANTHER" id="PTHR24089">
    <property type="entry name" value="SOLUTE CARRIER FAMILY 25"/>
    <property type="match status" value="1"/>
</dbReference>
<evidence type="ECO:0000256" key="4">
    <source>
        <dbReference type="ARBA" id="ARBA00022692"/>
    </source>
</evidence>
<feature type="repeat" description="Solcar" evidence="11">
    <location>
        <begin position="204"/>
        <end position="289"/>
    </location>
</feature>
<evidence type="ECO:0000256" key="8">
    <source>
        <dbReference type="ARBA" id="ARBA00023128"/>
    </source>
</evidence>
<evidence type="ECO:0000256" key="7">
    <source>
        <dbReference type="ARBA" id="ARBA00022989"/>
    </source>
</evidence>